<dbReference type="InterPro" id="IPR037294">
    <property type="entry name" value="ABC_BtuC-like"/>
</dbReference>
<organism evidence="9 10">
    <name type="scientific">Pontibacillus salicampi</name>
    <dbReference type="NCBI Taxonomy" id="1449801"/>
    <lineage>
        <taxon>Bacteria</taxon>
        <taxon>Bacillati</taxon>
        <taxon>Bacillota</taxon>
        <taxon>Bacilli</taxon>
        <taxon>Bacillales</taxon>
        <taxon>Bacillaceae</taxon>
        <taxon>Pontibacillus</taxon>
    </lineage>
</organism>
<feature type="transmembrane region" description="Helical" evidence="8">
    <location>
        <begin position="282"/>
        <end position="304"/>
    </location>
</feature>
<name>A0ABV6LNP6_9BACI</name>
<dbReference type="RefSeq" id="WP_377347378.1">
    <property type="nucleotide sequence ID" value="NZ_JBHLTP010000008.1"/>
</dbReference>
<accession>A0ABV6LNP6</accession>
<dbReference type="InterPro" id="IPR000522">
    <property type="entry name" value="ABC_transptr_permease_BtuC"/>
</dbReference>
<feature type="transmembrane region" description="Helical" evidence="8">
    <location>
        <begin position="65"/>
        <end position="85"/>
    </location>
</feature>
<dbReference type="Gene3D" id="1.10.3470.10">
    <property type="entry name" value="ABC transporter involved in vitamin B12 uptake, BtuC"/>
    <property type="match status" value="1"/>
</dbReference>
<comment type="similarity">
    <text evidence="2">Belongs to the binding-protein-dependent transport system permease family. FecCD subfamily.</text>
</comment>
<dbReference type="EMBL" id="JBHLTP010000008">
    <property type="protein sequence ID" value="MFC0523937.1"/>
    <property type="molecule type" value="Genomic_DNA"/>
</dbReference>
<dbReference type="PANTHER" id="PTHR30472:SF65">
    <property type="entry name" value="SIDEROPHORE TRANSPORT SYSTEM PERMEASE PROTEIN YFIZ-RELATED"/>
    <property type="match status" value="1"/>
</dbReference>
<feature type="transmembrane region" description="Helical" evidence="8">
    <location>
        <begin position="310"/>
        <end position="328"/>
    </location>
</feature>
<keyword evidence="5 8" id="KW-0812">Transmembrane</keyword>
<evidence type="ECO:0000256" key="1">
    <source>
        <dbReference type="ARBA" id="ARBA00004651"/>
    </source>
</evidence>
<evidence type="ECO:0000256" key="2">
    <source>
        <dbReference type="ARBA" id="ARBA00007935"/>
    </source>
</evidence>
<dbReference type="Pfam" id="PF01032">
    <property type="entry name" value="FecCD"/>
    <property type="match status" value="1"/>
</dbReference>
<keyword evidence="7 8" id="KW-0472">Membrane</keyword>
<dbReference type="CDD" id="cd06550">
    <property type="entry name" value="TM_ABC_iron-siderophores_like"/>
    <property type="match status" value="1"/>
</dbReference>
<gene>
    <name evidence="9" type="ORF">ACFFGV_10240</name>
</gene>
<evidence type="ECO:0000256" key="4">
    <source>
        <dbReference type="ARBA" id="ARBA00022475"/>
    </source>
</evidence>
<evidence type="ECO:0000256" key="8">
    <source>
        <dbReference type="SAM" id="Phobius"/>
    </source>
</evidence>
<evidence type="ECO:0000313" key="9">
    <source>
        <dbReference type="EMBL" id="MFC0523937.1"/>
    </source>
</evidence>
<evidence type="ECO:0000313" key="10">
    <source>
        <dbReference type="Proteomes" id="UP001589836"/>
    </source>
</evidence>
<keyword evidence="3" id="KW-0813">Transport</keyword>
<feature type="transmembrane region" description="Helical" evidence="8">
    <location>
        <begin position="120"/>
        <end position="140"/>
    </location>
</feature>
<sequence length="335" mass="35203">MIFQSTFSKGVGLLIAFILLGVSMGLSIVLGYTDTSIADAVTAFTSDNTQNNTYIVIKDHRLPRALIASSVGASLGIAGLFMQALTRNPLASPGIFGVNAGASFFVVIVVSSFQTISISSLSWVSFLGAGFAAGLVYFVGVLGREGLTPVRLTLAGAAIAGLFSSMTQGVLVLNEKALDEVLFWLAGSVQGRSMENLFDIFPYLLVAWILSLFLSRHINVLTMGEDVATGLGQRTGWIKALAGLIIVLLAGGSVAIAGPIGFVGIVVPHFARNLVGYDQRWLVPYTAALGAILLLVADISARFVIMPEEVPVGIMTAVIGTPLFIHIARKGLKTA</sequence>
<evidence type="ECO:0000256" key="6">
    <source>
        <dbReference type="ARBA" id="ARBA00022989"/>
    </source>
</evidence>
<comment type="caution">
    <text evidence="9">The sequence shown here is derived from an EMBL/GenBank/DDBJ whole genome shotgun (WGS) entry which is preliminary data.</text>
</comment>
<dbReference type="Proteomes" id="UP001589836">
    <property type="component" value="Unassembled WGS sequence"/>
</dbReference>
<keyword evidence="10" id="KW-1185">Reference proteome</keyword>
<comment type="subcellular location">
    <subcellularLocation>
        <location evidence="1">Cell membrane</location>
        <topology evidence="1">Multi-pass membrane protein</topology>
    </subcellularLocation>
</comment>
<reference evidence="9 10" key="1">
    <citation type="submission" date="2024-09" db="EMBL/GenBank/DDBJ databases">
        <authorList>
            <person name="Sun Q."/>
            <person name="Mori K."/>
        </authorList>
    </citation>
    <scope>NUCLEOTIDE SEQUENCE [LARGE SCALE GENOMIC DNA]</scope>
    <source>
        <strain evidence="9 10">NCAIM B.02529</strain>
    </source>
</reference>
<dbReference type="SUPFAM" id="SSF81345">
    <property type="entry name" value="ABC transporter involved in vitamin B12 uptake, BtuC"/>
    <property type="match status" value="1"/>
</dbReference>
<feature type="transmembrane region" description="Helical" evidence="8">
    <location>
        <begin position="91"/>
        <end position="113"/>
    </location>
</feature>
<feature type="transmembrane region" description="Helical" evidence="8">
    <location>
        <begin position="238"/>
        <end position="270"/>
    </location>
</feature>
<evidence type="ECO:0000256" key="3">
    <source>
        <dbReference type="ARBA" id="ARBA00022448"/>
    </source>
</evidence>
<protein>
    <submittedName>
        <fullName evidence="9">FecCD family ABC transporter permease</fullName>
    </submittedName>
</protein>
<feature type="transmembrane region" description="Helical" evidence="8">
    <location>
        <begin position="12"/>
        <end position="32"/>
    </location>
</feature>
<dbReference type="PANTHER" id="PTHR30472">
    <property type="entry name" value="FERRIC ENTEROBACTIN TRANSPORT SYSTEM PERMEASE PROTEIN"/>
    <property type="match status" value="1"/>
</dbReference>
<evidence type="ECO:0000256" key="5">
    <source>
        <dbReference type="ARBA" id="ARBA00022692"/>
    </source>
</evidence>
<keyword evidence="6 8" id="KW-1133">Transmembrane helix</keyword>
<feature type="transmembrane region" description="Helical" evidence="8">
    <location>
        <begin position="152"/>
        <end position="173"/>
    </location>
</feature>
<keyword evidence="4" id="KW-1003">Cell membrane</keyword>
<proteinExistence type="inferred from homology"/>
<evidence type="ECO:0000256" key="7">
    <source>
        <dbReference type="ARBA" id="ARBA00023136"/>
    </source>
</evidence>